<dbReference type="SUPFAM" id="SSF46689">
    <property type="entry name" value="Homeodomain-like"/>
    <property type="match status" value="1"/>
</dbReference>
<keyword evidence="5" id="KW-1185">Reference proteome</keyword>
<gene>
    <name evidence="4" type="ORF">FLL45_21965</name>
</gene>
<dbReference type="RefSeq" id="WP_142944213.1">
    <property type="nucleotide sequence ID" value="NZ_VIKR01000007.1"/>
</dbReference>
<dbReference type="EMBL" id="VIKR01000007">
    <property type="protein sequence ID" value="TQV70996.1"/>
    <property type="molecule type" value="Genomic_DNA"/>
</dbReference>
<evidence type="ECO:0000259" key="3">
    <source>
        <dbReference type="PROSITE" id="PS50977"/>
    </source>
</evidence>
<feature type="DNA-binding region" description="H-T-H motif" evidence="2">
    <location>
        <begin position="37"/>
        <end position="56"/>
    </location>
</feature>
<organism evidence="4 5">
    <name type="scientific">Aliikangiella marina</name>
    <dbReference type="NCBI Taxonomy" id="1712262"/>
    <lineage>
        <taxon>Bacteria</taxon>
        <taxon>Pseudomonadati</taxon>
        <taxon>Pseudomonadota</taxon>
        <taxon>Gammaproteobacteria</taxon>
        <taxon>Oceanospirillales</taxon>
        <taxon>Pleioneaceae</taxon>
        <taxon>Aliikangiella</taxon>
    </lineage>
</organism>
<dbReference type="InterPro" id="IPR023772">
    <property type="entry name" value="DNA-bd_HTH_TetR-type_CS"/>
</dbReference>
<sequence>MNKRGRPVDPDKQAEQKQRLLESARELLSEKSYRSITIRELGDRAGVNSAMVRYYFENKEGLFVALLDKMSAEHFSEVQSLAVSNDPIRGLIEKLLQILSENSGLARMIHDEVLSDDSPLQTAFIERFPTKMAQFLPLLVAKHCQIDDPQRAKYLAFSLMTLIIMPFVGEPVRKLAWHISDKELTDPRWANHVYSLFMYGCKQELN</sequence>
<evidence type="ECO:0000313" key="5">
    <source>
        <dbReference type="Proteomes" id="UP000317839"/>
    </source>
</evidence>
<evidence type="ECO:0000256" key="2">
    <source>
        <dbReference type="PROSITE-ProRule" id="PRU00335"/>
    </source>
</evidence>
<dbReference type="PRINTS" id="PR00455">
    <property type="entry name" value="HTHTETR"/>
</dbReference>
<evidence type="ECO:0000313" key="4">
    <source>
        <dbReference type="EMBL" id="TQV70996.1"/>
    </source>
</evidence>
<dbReference type="PROSITE" id="PS50977">
    <property type="entry name" value="HTH_TETR_2"/>
    <property type="match status" value="1"/>
</dbReference>
<proteinExistence type="predicted"/>
<protein>
    <submittedName>
        <fullName evidence="4">TetR/AcrR family transcriptional regulator</fullName>
    </submittedName>
</protein>
<dbReference type="OrthoDB" id="2356263at2"/>
<dbReference type="Proteomes" id="UP000317839">
    <property type="component" value="Unassembled WGS sequence"/>
</dbReference>
<dbReference type="GO" id="GO:0003677">
    <property type="term" value="F:DNA binding"/>
    <property type="evidence" value="ECO:0007669"/>
    <property type="project" value="UniProtKB-UniRule"/>
</dbReference>
<dbReference type="PANTHER" id="PTHR43479:SF11">
    <property type="entry name" value="ACREF_ENVCD OPERON REPRESSOR-RELATED"/>
    <property type="match status" value="1"/>
</dbReference>
<keyword evidence="1 2" id="KW-0238">DNA-binding</keyword>
<reference evidence="4 5" key="1">
    <citation type="submission" date="2019-06" db="EMBL/GenBank/DDBJ databases">
        <title>Draft genome of Aliikangiella marina GYP-15.</title>
        <authorList>
            <person name="Wang G."/>
        </authorList>
    </citation>
    <scope>NUCLEOTIDE SEQUENCE [LARGE SCALE GENOMIC DNA]</scope>
    <source>
        <strain evidence="4 5">GYP-15</strain>
    </source>
</reference>
<accession>A0A545T197</accession>
<dbReference type="PANTHER" id="PTHR43479">
    <property type="entry name" value="ACREF/ENVCD OPERON REPRESSOR-RELATED"/>
    <property type="match status" value="1"/>
</dbReference>
<name>A0A545T197_9GAMM</name>
<dbReference type="InterPro" id="IPR009057">
    <property type="entry name" value="Homeodomain-like_sf"/>
</dbReference>
<dbReference type="InterPro" id="IPR001647">
    <property type="entry name" value="HTH_TetR"/>
</dbReference>
<dbReference type="InterPro" id="IPR050624">
    <property type="entry name" value="HTH-type_Tx_Regulator"/>
</dbReference>
<evidence type="ECO:0000256" key="1">
    <source>
        <dbReference type="ARBA" id="ARBA00023125"/>
    </source>
</evidence>
<dbReference type="PROSITE" id="PS01081">
    <property type="entry name" value="HTH_TETR_1"/>
    <property type="match status" value="1"/>
</dbReference>
<dbReference type="AlphaFoldDB" id="A0A545T197"/>
<dbReference type="Pfam" id="PF00440">
    <property type="entry name" value="TetR_N"/>
    <property type="match status" value="1"/>
</dbReference>
<dbReference type="Gene3D" id="1.10.357.10">
    <property type="entry name" value="Tetracycline Repressor, domain 2"/>
    <property type="match status" value="1"/>
</dbReference>
<feature type="domain" description="HTH tetR-type" evidence="3">
    <location>
        <begin position="14"/>
        <end position="74"/>
    </location>
</feature>
<comment type="caution">
    <text evidence="4">The sequence shown here is derived from an EMBL/GenBank/DDBJ whole genome shotgun (WGS) entry which is preliminary data.</text>
</comment>